<evidence type="ECO:0000256" key="2">
    <source>
        <dbReference type="ARBA" id="ARBA00022801"/>
    </source>
</evidence>
<dbReference type="InterPro" id="IPR004134">
    <property type="entry name" value="Peptidase_C1B"/>
</dbReference>
<name>A0A9X1QRH3_9CORY</name>
<evidence type="ECO:0000256" key="4">
    <source>
        <dbReference type="PIRNR" id="PIRNR005700"/>
    </source>
</evidence>
<sequence>MTDQSLTIARNAVTSVGVDAASLNRARLHSIDHSVSHRTDDHAVANQKKSGRCWIFAGLNSLRTALMADTKIKDFEFSQAYVHFWDKLEKANYFLVAMSELAERDLDDRTVQHLLANPVEDGGQWGMFVALVEKYGVVPKYAMPETWSSSHTDKLCRDLNSLLRKGALAIREADTPEKVEEVRRSYLAQVYRILVIHLGTPPERFLWQYRDKDKTFHREGEYTPTEFARAVLPADLKDYICVVNDPRNPYEAAYTVEYLGNVIGSPVTYVNAPIEVLKRAAASSIVDGHPVWFGCDTVAHSHAETGVWAADLYQREELYGVELDMDKKERLISGESLMTHAMVLTGVDLPCADCHDSAELPEDLEIRRWRVENSWGDEKADKGFWTMDDSWFEPYVYEVAVHPRYLPEAVVAAAKQEPTVLPAWDPMGALA</sequence>
<dbReference type="GO" id="GO:0043418">
    <property type="term" value="P:homocysteine catabolic process"/>
    <property type="evidence" value="ECO:0007669"/>
    <property type="project" value="TreeGrafter"/>
</dbReference>
<dbReference type="AlphaFoldDB" id="A0A9X1QRH3"/>
<dbReference type="Gene3D" id="3.90.70.10">
    <property type="entry name" value="Cysteine proteinases"/>
    <property type="match status" value="1"/>
</dbReference>
<accession>A0A9X1QRH3</accession>
<dbReference type="InterPro" id="IPR000169">
    <property type="entry name" value="Pept_cys_AS"/>
</dbReference>
<proteinExistence type="inferred from homology"/>
<keyword evidence="3 4" id="KW-0788">Thiol protease</keyword>
<evidence type="ECO:0000313" key="7">
    <source>
        <dbReference type="Proteomes" id="UP001139336"/>
    </source>
</evidence>
<dbReference type="GO" id="GO:0005737">
    <property type="term" value="C:cytoplasm"/>
    <property type="evidence" value="ECO:0007669"/>
    <property type="project" value="TreeGrafter"/>
</dbReference>
<dbReference type="GO" id="GO:0070005">
    <property type="term" value="F:cysteine-type aminopeptidase activity"/>
    <property type="evidence" value="ECO:0007669"/>
    <property type="project" value="InterPro"/>
</dbReference>
<keyword evidence="4" id="KW-0031">Aminopeptidase</keyword>
<dbReference type="CDD" id="cd00585">
    <property type="entry name" value="Peptidase_C1B"/>
    <property type="match status" value="1"/>
</dbReference>
<reference evidence="6" key="1">
    <citation type="submission" date="2022-01" db="EMBL/GenBank/DDBJ databases">
        <title>Corynebacterium sp. nov isolated from isolated from the feces of the greater white-fronted geese (Anser albifrons) at Poyang Lake, PR China.</title>
        <authorList>
            <person name="Liu Q."/>
        </authorList>
    </citation>
    <scope>NUCLEOTIDE SEQUENCE</scope>
    <source>
        <strain evidence="6">JCM 32435</strain>
    </source>
</reference>
<dbReference type="InterPro" id="IPR038765">
    <property type="entry name" value="Papain-like_cys_pep_sf"/>
</dbReference>
<keyword evidence="7" id="KW-1185">Reference proteome</keyword>
<dbReference type="Pfam" id="PF03051">
    <property type="entry name" value="Peptidase_C1_2"/>
    <property type="match status" value="1"/>
</dbReference>
<gene>
    <name evidence="6" type="ORF">L1O03_00615</name>
</gene>
<feature type="active site" evidence="5">
    <location>
        <position position="53"/>
    </location>
</feature>
<keyword evidence="2 4" id="KW-0378">Hydrolase</keyword>
<dbReference type="PANTHER" id="PTHR10363">
    <property type="entry name" value="BLEOMYCIN HYDROLASE"/>
    <property type="match status" value="1"/>
</dbReference>
<protein>
    <recommendedName>
        <fullName evidence="4">Aminopeptidase</fullName>
    </recommendedName>
</protein>
<evidence type="ECO:0000313" key="6">
    <source>
        <dbReference type="EMBL" id="MCF4005685.1"/>
    </source>
</evidence>
<dbReference type="EMBL" id="JAKGSI010000001">
    <property type="protein sequence ID" value="MCF4005685.1"/>
    <property type="molecule type" value="Genomic_DNA"/>
</dbReference>
<feature type="active site" evidence="5">
    <location>
        <position position="340"/>
    </location>
</feature>
<evidence type="ECO:0000256" key="5">
    <source>
        <dbReference type="PIRSR" id="PIRSR005700-1"/>
    </source>
</evidence>
<comment type="caution">
    <text evidence="6">The sequence shown here is derived from an EMBL/GenBank/DDBJ whole genome shotgun (WGS) entry which is preliminary data.</text>
</comment>
<feature type="active site" evidence="5">
    <location>
        <position position="373"/>
    </location>
</feature>
<dbReference type="PROSITE" id="PS00139">
    <property type="entry name" value="THIOL_PROTEASE_CYS"/>
    <property type="match status" value="1"/>
</dbReference>
<evidence type="ECO:0000256" key="1">
    <source>
        <dbReference type="ARBA" id="ARBA00022670"/>
    </source>
</evidence>
<dbReference type="PIRSF" id="PIRSF005700">
    <property type="entry name" value="PepC"/>
    <property type="match status" value="1"/>
</dbReference>
<dbReference type="GO" id="GO:0006508">
    <property type="term" value="P:proteolysis"/>
    <property type="evidence" value="ECO:0007669"/>
    <property type="project" value="UniProtKB-KW"/>
</dbReference>
<organism evidence="6 7">
    <name type="scientific">Corynebacterium uropygiale</name>
    <dbReference type="NCBI Taxonomy" id="1775911"/>
    <lineage>
        <taxon>Bacteria</taxon>
        <taxon>Bacillati</taxon>
        <taxon>Actinomycetota</taxon>
        <taxon>Actinomycetes</taxon>
        <taxon>Mycobacteriales</taxon>
        <taxon>Corynebacteriaceae</taxon>
        <taxon>Corynebacterium</taxon>
    </lineage>
</organism>
<comment type="similarity">
    <text evidence="4">Belongs to the peptidase C1 family.</text>
</comment>
<dbReference type="PANTHER" id="PTHR10363:SF2">
    <property type="entry name" value="BLEOMYCIN HYDROLASE"/>
    <property type="match status" value="1"/>
</dbReference>
<keyword evidence="1 4" id="KW-0645">Protease</keyword>
<evidence type="ECO:0000256" key="3">
    <source>
        <dbReference type="ARBA" id="ARBA00022807"/>
    </source>
</evidence>
<dbReference type="Proteomes" id="UP001139336">
    <property type="component" value="Unassembled WGS sequence"/>
</dbReference>
<dbReference type="GO" id="GO:0009636">
    <property type="term" value="P:response to toxic substance"/>
    <property type="evidence" value="ECO:0007669"/>
    <property type="project" value="TreeGrafter"/>
</dbReference>
<dbReference type="SUPFAM" id="SSF54001">
    <property type="entry name" value="Cysteine proteinases"/>
    <property type="match status" value="1"/>
</dbReference>